<comment type="catalytic activity">
    <reaction evidence="13">
        <text>adenylyl-molybdopterin + molybdate = Mo-molybdopterin + AMP + H(+)</text>
        <dbReference type="Rhea" id="RHEA:35047"/>
        <dbReference type="ChEBI" id="CHEBI:15378"/>
        <dbReference type="ChEBI" id="CHEBI:36264"/>
        <dbReference type="ChEBI" id="CHEBI:62727"/>
        <dbReference type="ChEBI" id="CHEBI:71302"/>
        <dbReference type="ChEBI" id="CHEBI:456215"/>
    </reaction>
</comment>
<proteinExistence type="inferred from homology"/>
<comment type="cofactor">
    <cofactor evidence="1 13">
        <name>Mg(2+)</name>
        <dbReference type="ChEBI" id="CHEBI:18420"/>
    </cofactor>
</comment>
<evidence type="ECO:0000259" key="14">
    <source>
        <dbReference type="SMART" id="SM00852"/>
    </source>
</evidence>
<evidence type="ECO:0000256" key="5">
    <source>
        <dbReference type="ARBA" id="ARBA00022505"/>
    </source>
</evidence>
<keyword evidence="10 13" id="KW-0460">Magnesium</keyword>
<dbReference type="CDD" id="cd00886">
    <property type="entry name" value="MogA_MoaB"/>
    <property type="match status" value="1"/>
</dbReference>
<evidence type="ECO:0000256" key="6">
    <source>
        <dbReference type="ARBA" id="ARBA00022679"/>
    </source>
</evidence>
<dbReference type="InterPro" id="IPR005110">
    <property type="entry name" value="MoeA_linker/N"/>
</dbReference>
<dbReference type="GO" id="GO:0005829">
    <property type="term" value="C:cytosol"/>
    <property type="evidence" value="ECO:0007669"/>
    <property type="project" value="TreeGrafter"/>
</dbReference>
<evidence type="ECO:0000256" key="10">
    <source>
        <dbReference type="ARBA" id="ARBA00022842"/>
    </source>
</evidence>
<gene>
    <name evidence="16" type="primary">LOC105368116</name>
</gene>
<dbReference type="PROSITE" id="PS01078">
    <property type="entry name" value="MOCF_BIOSYNTHESIS_1"/>
    <property type="match status" value="1"/>
</dbReference>
<comment type="pathway">
    <text evidence="2 13">Cofactor biosynthesis; molybdopterin biosynthesis.</text>
</comment>
<comment type="similarity">
    <text evidence="13">Belongs to the MoeA family.</text>
</comment>
<dbReference type="GO" id="GO:0061599">
    <property type="term" value="F:molybdopterin molybdotransferase activity"/>
    <property type="evidence" value="ECO:0007669"/>
    <property type="project" value="UniProtKB-UniRule"/>
</dbReference>
<dbReference type="InterPro" id="IPR036688">
    <property type="entry name" value="MoeA_C_domain_IV_sf"/>
</dbReference>
<feature type="domain" description="MoaB/Mog" evidence="14">
    <location>
        <begin position="390"/>
        <end position="533"/>
    </location>
</feature>
<dbReference type="AlphaFoldDB" id="A0AAJ6YVR9"/>
<dbReference type="Gene3D" id="3.40.980.10">
    <property type="entry name" value="MoaB/Mog-like domain"/>
    <property type="match status" value="2"/>
</dbReference>
<dbReference type="SUPFAM" id="SSF63882">
    <property type="entry name" value="MoeA N-terminal region -like"/>
    <property type="match status" value="1"/>
</dbReference>
<dbReference type="SUPFAM" id="SSF53218">
    <property type="entry name" value="Molybdenum cofactor biosynthesis proteins"/>
    <property type="match status" value="2"/>
</dbReference>
<comment type="catalytic activity">
    <reaction evidence="13">
        <text>molybdopterin + ATP + H(+) = adenylyl-molybdopterin + diphosphate</text>
        <dbReference type="Rhea" id="RHEA:31331"/>
        <dbReference type="ChEBI" id="CHEBI:15378"/>
        <dbReference type="ChEBI" id="CHEBI:30616"/>
        <dbReference type="ChEBI" id="CHEBI:33019"/>
        <dbReference type="ChEBI" id="CHEBI:58698"/>
        <dbReference type="ChEBI" id="CHEBI:62727"/>
    </reaction>
</comment>
<evidence type="ECO:0000256" key="4">
    <source>
        <dbReference type="ARBA" id="ARBA00008339"/>
    </source>
</evidence>
<dbReference type="Proteomes" id="UP000695007">
    <property type="component" value="Unplaced"/>
</dbReference>
<feature type="domain" description="MoaB/Mog" evidence="14">
    <location>
        <begin position="7"/>
        <end position="159"/>
    </location>
</feature>
<comment type="similarity">
    <text evidence="3">In the N-terminal section; belongs to the MoaB/Mog family.</text>
</comment>
<dbReference type="GeneID" id="105368116"/>
<reference evidence="16" key="1">
    <citation type="submission" date="2025-08" db="UniProtKB">
        <authorList>
            <consortium name="RefSeq"/>
        </authorList>
    </citation>
    <scope>IDENTIFICATION</scope>
</reference>
<evidence type="ECO:0000256" key="2">
    <source>
        <dbReference type="ARBA" id="ARBA00005046"/>
    </source>
</evidence>
<evidence type="ECO:0000313" key="15">
    <source>
        <dbReference type="Proteomes" id="UP000695007"/>
    </source>
</evidence>
<evidence type="ECO:0000256" key="8">
    <source>
        <dbReference type="ARBA" id="ARBA00022741"/>
    </source>
</evidence>
<keyword evidence="9" id="KW-0067">ATP-binding</keyword>
<dbReference type="Gene3D" id="2.170.190.11">
    <property type="entry name" value="Molybdopterin biosynthesis moea protein, domain 3"/>
    <property type="match status" value="1"/>
</dbReference>
<dbReference type="FunFam" id="2.170.190.11:FF:000001">
    <property type="entry name" value="Molybdopterin molybdenumtransferase"/>
    <property type="match status" value="1"/>
</dbReference>
<dbReference type="GO" id="GO:0006777">
    <property type="term" value="P:Mo-molybdopterin cofactor biosynthetic process"/>
    <property type="evidence" value="ECO:0007669"/>
    <property type="project" value="UniProtKB-UniRule"/>
</dbReference>
<evidence type="ECO:0000256" key="12">
    <source>
        <dbReference type="ARBA" id="ARBA00023268"/>
    </source>
</evidence>
<organism evidence="15 16">
    <name type="scientific">Ceratosolen solmsi marchali</name>
    <dbReference type="NCBI Taxonomy" id="326594"/>
    <lineage>
        <taxon>Eukaryota</taxon>
        <taxon>Metazoa</taxon>
        <taxon>Ecdysozoa</taxon>
        <taxon>Arthropoda</taxon>
        <taxon>Hexapoda</taxon>
        <taxon>Insecta</taxon>
        <taxon>Pterygota</taxon>
        <taxon>Neoptera</taxon>
        <taxon>Endopterygota</taxon>
        <taxon>Hymenoptera</taxon>
        <taxon>Apocrita</taxon>
        <taxon>Proctotrupomorpha</taxon>
        <taxon>Chalcidoidea</taxon>
        <taxon>Agaonidae</taxon>
        <taxon>Agaoninae</taxon>
        <taxon>Ceratosolen</taxon>
    </lineage>
</organism>
<dbReference type="InterPro" id="IPR001453">
    <property type="entry name" value="MoaB/Mog_dom"/>
</dbReference>
<comment type="function">
    <text evidence="13">Catalyzes two steps in the biosynthesis of the molybdenum cofactor. In the first step, molybdopterin is adenylated. Subsequently, molybdate is inserted into adenylated molybdopterin and AMP is released.</text>
</comment>
<keyword evidence="12" id="KW-0511">Multifunctional enzyme</keyword>
<evidence type="ECO:0000256" key="7">
    <source>
        <dbReference type="ARBA" id="ARBA00022723"/>
    </source>
</evidence>
<keyword evidence="6 13" id="KW-0808">Transferase</keyword>
<dbReference type="CDD" id="cd00887">
    <property type="entry name" value="MoeA"/>
    <property type="match status" value="1"/>
</dbReference>
<dbReference type="NCBIfam" id="TIGR00177">
    <property type="entry name" value="molyb_syn"/>
    <property type="match status" value="2"/>
</dbReference>
<name>A0AAJ6YVR9_9HYME</name>
<accession>A0AAJ6YVR9</accession>
<dbReference type="Pfam" id="PF03453">
    <property type="entry name" value="MoeA_N"/>
    <property type="match status" value="1"/>
</dbReference>
<dbReference type="Gene3D" id="2.40.340.10">
    <property type="entry name" value="MoeA, C-terminal, domain IV"/>
    <property type="match status" value="1"/>
</dbReference>
<dbReference type="SMART" id="SM00852">
    <property type="entry name" value="MoCF_biosynth"/>
    <property type="match status" value="2"/>
</dbReference>
<evidence type="ECO:0000256" key="11">
    <source>
        <dbReference type="ARBA" id="ARBA00023150"/>
    </source>
</evidence>
<evidence type="ECO:0000256" key="13">
    <source>
        <dbReference type="RuleBase" id="RU365090"/>
    </source>
</evidence>
<dbReference type="FunFam" id="3.40.980.10:FF:000001">
    <property type="entry name" value="Molybdopterin molybdenumtransferase"/>
    <property type="match status" value="1"/>
</dbReference>
<dbReference type="Gene3D" id="3.90.105.10">
    <property type="entry name" value="Molybdopterin biosynthesis moea protein, domain 2"/>
    <property type="match status" value="1"/>
</dbReference>
<dbReference type="FunFam" id="3.40.980.10:FF:000002">
    <property type="entry name" value="Molybdopterin molybdenumtransferase"/>
    <property type="match status" value="1"/>
</dbReference>
<keyword evidence="15" id="KW-1185">Reference proteome</keyword>
<evidence type="ECO:0000313" key="16">
    <source>
        <dbReference type="RefSeq" id="XP_011505334.1"/>
    </source>
</evidence>
<comment type="similarity">
    <text evidence="4">In the C-terminal section; belongs to the MoeA family.</text>
</comment>
<dbReference type="GO" id="GO:0061598">
    <property type="term" value="F:molybdopterin adenylyltransferase activity"/>
    <property type="evidence" value="ECO:0007669"/>
    <property type="project" value="UniProtKB-UniRule"/>
</dbReference>
<dbReference type="InterPro" id="IPR008284">
    <property type="entry name" value="MoCF_biosynth_CS"/>
</dbReference>
<dbReference type="Pfam" id="PF00994">
    <property type="entry name" value="MoCF_biosynth"/>
    <property type="match status" value="2"/>
</dbReference>
<sequence>MCLITVGILTISDSCFKHKAKDVSGSILKNIVNNQESKNDNVQEFQIQCSDIVPDNEFIIMEILTRWSDTEKINVILTTGGTGFSSHDVTPEATKKIIQKEAPGIVYAMISECLKITPMAILSRAVCGIRNQTLIINLPGSPKAVKECFNAIANIIPHAVDLILDNKKSVVMTHSNQDDTHNNYLCKNSKNPLNLYKIAHRDRKSPFPLISLEESQDILRNTVEKQIPSVTIDLGSSFGRVLAETVYSPIDVPSFNASIKDGYAVIAQDGKGKRTVICGLVAGHNLRSVKILPGTCARINTGAVVPDDATAIVQVEDTKLLQAAVDDIEEKEIEILIEPTDGLNIRSIGSDIKRNSAVLMAGTKMGAVEIGILASCGCNRIFVTPNPEIGILSTGSELQDVGEILRPGYIYDSNRITLRMMLQAKGFNPIDFGIVSDEESLMVDRIGRVLKKVDVLITTGSVSMGDKDILKRVLKEALNATIHFGRVNLKPGMPTTYATCNYFGKKKYMLCLPGNPVSAMVAVNLFVFPLLNYLTNNNERLTIVKAMLTSKYILDSRQEFARVILRWTDNQIYPQAYSTGSQCSSKLLSCRNANALLILPQKSSSIQELDKGTLVDAMLLEFNYNVNNI</sequence>
<dbReference type="GO" id="GO:0046872">
    <property type="term" value="F:metal ion binding"/>
    <property type="evidence" value="ECO:0007669"/>
    <property type="project" value="UniProtKB-UniRule"/>
</dbReference>
<dbReference type="GO" id="GO:0005524">
    <property type="term" value="F:ATP binding"/>
    <property type="evidence" value="ECO:0007669"/>
    <property type="project" value="UniProtKB-UniRule"/>
</dbReference>
<dbReference type="KEGG" id="csol:105368116"/>
<dbReference type="RefSeq" id="XP_011505334.1">
    <property type="nucleotide sequence ID" value="XM_011507032.1"/>
</dbReference>
<evidence type="ECO:0000256" key="1">
    <source>
        <dbReference type="ARBA" id="ARBA00001946"/>
    </source>
</evidence>
<keyword evidence="5 13" id="KW-0500">Molybdenum</keyword>
<dbReference type="SUPFAM" id="SSF63867">
    <property type="entry name" value="MoeA C-terminal domain-like"/>
    <property type="match status" value="1"/>
</dbReference>
<dbReference type="PANTHER" id="PTHR10192:SF5">
    <property type="entry name" value="GEPHYRIN"/>
    <property type="match status" value="1"/>
</dbReference>
<keyword evidence="7 13" id="KW-0479">Metal-binding</keyword>
<dbReference type="CTD" id="30973"/>
<dbReference type="InterPro" id="IPR038987">
    <property type="entry name" value="MoeA-like"/>
</dbReference>
<evidence type="ECO:0000256" key="3">
    <source>
        <dbReference type="ARBA" id="ARBA00007589"/>
    </source>
</evidence>
<dbReference type="InterPro" id="IPR005111">
    <property type="entry name" value="MoeA_C_domain_IV"/>
</dbReference>
<dbReference type="PANTHER" id="PTHR10192">
    <property type="entry name" value="MOLYBDOPTERIN BIOSYNTHESIS PROTEIN"/>
    <property type="match status" value="1"/>
</dbReference>
<evidence type="ECO:0000256" key="9">
    <source>
        <dbReference type="ARBA" id="ARBA00022840"/>
    </source>
</evidence>
<protein>
    <submittedName>
        <fullName evidence="16">Gephyrin</fullName>
    </submittedName>
</protein>
<dbReference type="Pfam" id="PF03454">
    <property type="entry name" value="MoeA_C"/>
    <property type="match status" value="1"/>
</dbReference>
<keyword evidence="8" id="KW-0547">Nucleotide-binding</keyword>
<dbReference type="InterPro" id="IPR036135">
    <property type="entry name" value="MoeA_linker/N_sf"/>
</dbReference>
<dbReference type="InterPro" id="IPR036425">
    <property type="entry name" value="MoaB/Mog-like_dom_sf"/>
</dbReference>
<keyword evidence="11 13" id="KW-0501">Molybdenum cofactor biosynthesis</keyword>